<dbReference type="Pfam" id="PF12727">
    <property type="entry name" value="PBP_like"/>
    <property type="match status" value="1"/>
</dbReference>
<reference evidence="4" key="1">
    <citation type="submission" date="2017-01" db="EMBL/GenBank/DDBJ databases">
        <authorList>
            <person name="Varghese N."/>
            <person name="Submissions S."/>
        </authorList>
    </citation>
    <scope>NUCLEOTIDE SEQUENCE [LARGE SCALE GENOMIC DNA]</scope>
    <source>
        <strain evidence="4">ATCC 51758</strain>
    </source>
</reference>
<dbReference type="InterPro" id="IPR024370">
    <property type="entry name" value="PBP_domain"/>
</dbReference>
<name>A0A1N7BEA1_9RHOO</name>
<proteinExistence type="predicted"/>
<dbReference type="STRING" id="34027.SAMN05421829_11774"/>
<organism evidence="3 4">
    <name type="scientific">Aromatoleum tolulyticum</name>
    <dbReference type="NCBI Taxonomy" id="34027"/>
    <lineage>
        <taxon>Bacteria</taxon>
        <taxon>Pseudomonadati</taxon>
        <taxon>Pseudomonadota</taxon>
        <taxon>Betaproteobacteria</taxon>
        <taxon>Rhodocyclales</taxon>
        <taxon>Rhodocyclaceae</taxon>
        <taxon>Aromatoleum</taxon>
    </lineage>
</organism>
<feature type="domain" description="HTH lysR-type" evidence="1">
    <location>
        <begin position="31"/>
        <end position="86"/>
    </location>
</feature>
<sequence>MGVTLDYRFVAGSEDAQPGGPLQLSNPLTAMLDAIRVQGSIAKAAEQLGVSYRHLWGELRRHEAAFGQDLIAGGQGRAARLSEFGERLLWAEKRALARLLPQAETLAGLLDRELLLAVDPGLDVLPSAASHDLLFGGLRDAMLRDARVLLDVEYVGSTQALQRLNAGGCTLAGIHLPLDDEKLCRRGSLIHAAIGRELRLGVHKLIRFARREQGLIVASGNPRGLAALEDLARTDIVFVNRLKGSGTRLVFDELLARARMAPAAIAGYATEEHTHLSVAAHVAAGSADCGFGLRAAARRFGLDFVPLMHEQYFLVCLKDGLELPGMRAVLDALRSDGFRRLVEAQPGYDAAGGGEIVSLRRTLPWYK</sequence>
<accession>A0A1N7BEA1</accession>
<dbReference type="EMBL" id="FTMD01000017">
    <property type="protein sequence ID" value="SIR49689.1"/>
    <property type="molecule type" value="Genomic_DNA"/>
</dbReference>
<dbReference type="OrthoDB" id="9805928at2"/>
<dbReference type="Pfam" id="PF00126">
    <property type="entry name" value="HTH_1"/>
    <property type="match status" value="1"/>
</dbReference>
<dbReference type="SUPFAM" id="SSF46785">
    <property type="entry name" value="Winged helix' DNA-binding domain"/>
    <property type="match status" value="1"/>
</dbReference>
<dbReference type="PANTHER" id="PTHR38431:SF1">
    <property type="entry name" value="BLL2305 PROTEIN"/>
    <property type="match status" value="1"/>
</dbReference>
<dbReference type="InterPro" id="IPR000847">
    <property type="entry name" value="LysR_HTH_N"/>
</dbReference>
<dbReference type="PANTHER" id="PTHR38431">
    <property type="entry name" value="BLL2305 PROTEIN"/>
    <property type="match status" value="1"/>
</dbReference>
<dbReference type="InterPro" id="IPR036390">
    <property type="entry name" value="WH_DNA-bd_sf"/>
</dbReference>
<evidence type="ECO:0000313" key="3">
    <source>
        <dbReference type="EMBL" id="SIR49689.1"/>
    </source>
</evidence>
<dbReference type="InterPro" id="IPR036388">
    <property type="entry name" value="WH-like_DNA-bd_sf"/>
</dbReference>
<dbReference type="RefSeq" id="WP_076603955.1">
    <property type="nucleotide sequence ID" value="NZ_FTMD01000017.1"/>
</dbReference>
<keyword evidence="4" id="KW-1185">Reference proteome</keyword>
<dbReference type="Gene3D" id="1.10.10.10">
    <property type="entry name" value="Winged helix-like DNA-binding domain superfamily/Winged helix DNA-binding domain"/>
    <property type="match status" value="1"/>
</dbReference>
<dbReference type="AlphaFoldDB" id="A0A1N7BEA1"/>
<evidence type="ECO:0000259" key="2">
    <source>
        <dbReference type="Pfam" id="PF12727"/>
    </source>
</evidence>
<gene>
    <name evidence="3" type="ORF">SAMN05421829_11774</name>
</gene>
<evidence type="ECO:0000259" key="1">
    <source>
        <dbReference type="Pfam" id="PF00126"/>
    </source>
</evidence>
<dbReference type="Proteomes" id="UP000186819">
    <property type="component" value="Unassembled WGS sequence"/>
</dbReference>
<feature type="domain" description="PBP" evidence="2">
    <location>
        <begin position="145"/>
        <end position="334"/>
    </location>
</feature>
<evidence type="ECO:0000313" key="4">
    <source>
        <dbReference type="Proteomes" id="UP000186819"/>
    </source>
</evidence>
<dbReference type="SUPFAM" id="SSF53850">
    <property type="entry name" value="Periplasmic binding protein-like II"/>
    <property type="match status" value="1"/>
</dbReference>
<protein>
    <submittedName>
        <fullName evidence="3">Putative molybdopterin biosynthesis protein</fullName>
    </submittedName>
</protein>
<dbReference type="GO" id="GO:0003700">
    <property type="term" value="F:DNA-binding transcription factor activity"/>
    <property type="evidence" value="ECO:0007669"/>
    <property type="project" value="InterPro"/>
</dbReference>